<evidence type="ECO:0000313" key="2">
    <source>
        <dbReference type="Proteomes" id="UP001153636"/>
    </source>
</evidence>
<sequence length="267" mass="30689">MNATDSTADTKEITILQNIVIVYESKTPKIKENNVDYSIIESTNSEEQPENREPVTETINCPTTNRISEGVNLFETFETIDDNDPDYILESENEESNMGEMDKEEITNFHHPEQCNKITPRPLKKLTKKEERVKLKNTGVEYVNSKGRTMPSKKVLGNPCLGKKYLNMCNKFTDEEQIDIYERQCCSLHKFIFGGTKQICAVNDSSKSRLLPCYKGELPIAKNKYKNLKSLCDSLIIRKEFHHEYLLLKTSNTVADVLEETDDEDEI</sequence>
<proteinExistence type="predicted"/>
<keyword evidence="2" id="KW-1185">Reference proteome</keyword>
<dbReference type="EMBL" id="OV651818">
    <property type="protein sequence ID" value="CAH1111435.1"/>
    <property type="molecule type" value="Genomic_DNA"/>
</dbReference>
<name>A0A9P0D3A8_9CUCU</name>
<dbReference type="OrthoDB" id="6754517at2759"/>
<organism evidence="1 2">
    <name type="scientific">Psylliodes chrysocephalus</name>
    <dbReference type="NCBI Taxonomy" id="3402493"/>
    <lineage>
        <taxon>Eukaryota</taxon>
        <taxon>Metazoa</taxon>
        <taxon>Ecdysozoa</taxon>
        <taxon>Arthropoda</taxon>
        <taxon>Hexapoda</taxon>
        <taxon>Insecta</taxon>
        <taxon>Pterygota</taxon>
        <taxon>Neoptera</taxon>
        <taxon>Endopterygota</taxon>
        <taxon>Coleoptera</taxon>
        <taxon>Polyphaga</taxon>
        <taxon>Cucujiformia</taxon>
        <taxon>Chrysomeloidea</taxon>
        <taxon>Chrysomelidae</taxon>
        <taxon>Galerucinae</taxon>
        <taxon>Alticini</taxon>
        <taxon>Psylliodes</taxon>
    </lineage>
</organism>
<evidence type="ECO:0000313" key="1">
    <source>
        <dbReference type="EMBL" id="CAH1111435.1"/>
    </source>
</evidence>
<gene>
    <name evidence="1" type="ORF">PSYICH_LOCUS12901</name>
</gene>
<reference evidence="1" key="1">
    <citation type="submission" date="2022-01" db="EMBL/GenBank/DDBJ databases">
        <authorList>
            <person name="King R."/>
        </authorList>
    </citation>
    <scope>NUCLEOTIDE SEQUENCE</scope>
</reference>
<dbReference type="AlphaFoldDB" id="A0A9P0D3A8"/>
<dbReference type="Proteomes" id="UP001153636">
    <property type="component" value="Chromosome 6"/>
</dbReference>
<protein>
    <submittedName>
        <fullName evidence="1">Uncharacterized protein</fullName>
    </submittedName>
</protein>
<accession>A0A9P0D3A8</accession>